<accession>A0A9X0D9K6</accession>
<sequence>MVRDFADLRGNLAVLVFVAVLVPIVVRAEGNEAAVLGPDLAESCKKVVEKCTAIYTMNLNGETTSDRHVCLMLQLYKLCLSKNSTMCAEDSAYATLTTVVSRLLNGLCLENEQ</sequence>
<gene>
    <name evidence="3" type="ORF">OS493_016165</name>
</gene>
<comment type="caution">
    <text evidence="3">The sequence shown here is derived from an EMBL/GenBank/DDBJ whole genome shotgun (WGS) entry which is preliminary data.</text>
</comment>
<keyword evidence="4" id="KW-1185">Reference proteome</keyword>
<feature type="chain" id="PRO_5040757943" description="Repulsive guidance molecule N-terminal domain-containing protein" evidence="1">
    <location>
        <begin position="29"/>
        <end position="113"/>
    </location>
</feature>
<reference evidence="3" key="1">
    <citation type="submission" date="2023-01" db="EMBL/GenBank/DDBJ databases">
        <title>Genome assembly of the deep-sea coral Lophelia pertusa.</title>
        <authorList>
            <person name="Herrera S."/>
            <person name="Cordes E."/>
        </authorList>
    </citation>
    <scope>NUCLEOTIDE SEQUENCE</scope>
    <source>
        <strain evidence="3">USNM1676648</strain>
        <tissue evidence="3">Polyp</tissue>
    </source>
</reference>
<evidence type="ECO:0000313" key="3">
    <source>
        <dbReference type="EMBL" id="KAJ7391875.1"/>
    </source>
</evidence>
<organism evidence="3 4">
    <name type="scientific">Desmophyllum pertusum</name>
    <dbReference type="NCBI Taxonomy" id="174260"/>
    <lineage>
        <taxon>Eukaryota</taxon>
        <taxon>Metazoa</taxon>
        <taxon>Cnidaria</taxon>
        <taxon>Anthozoa</taxon>
        <taxon>Hexacorallia</taxon>
        <taxon>Scleractinia</taxon>
        <taxon>Caryophylliina</taxon>
        <taxon>Caryophylliidae</taxon>
        <taxon>Desmophyllum</taxon>
    </lineage>
</organism>
<proteinExistence type="predicted"/>
<evidence type="ECO:0000313" key="4">
    <source>
        <dbReference type="Proteomes" id="UP001163046"/>
    </source>
</evidence>
<dbReference type="AlphaFoldDB" id="A0A9X0D9K6"/>
<dbReference type="InterPro" id="IPR010536">
    <property type="entry name" value="RGM_N"/>
</dbReference>
<keyword evidence="1" id="KW-0732">Signal</keyword>
<protein>
    <recommendedName>
        <fullName evidence="2">Repulsive guidance molecule N-terminal domain-containing protein</fullName>
    </recommendedName>
</protein>
<feature type="signal peptide" evidence="1">
    <location>
        <begin position="1"/>
        <end position="28"/>
    </location>
</feature>
<evidence type="ECO:0000256" key="1">
    <source>
        <dbReference type="SAM" id="SignalP"/>
    </source>
</evidence>
<feature type="domain" description="Repulsive guidance molecule N-terminal" evidence="2">
    <location>
        <begin position="48"/>
        <end position="104"/>
    </location>
</feature>
<evidence type="ECO:0000259" key="2">
    <source>
        <dbReference type="Pfam" id="PF06535"/>
    </source>
</evidence>
<name>A0A9X0D9K6_9CNID</name>
<dbReference type="EMBL" id="MU825404">
    <property type="protein sequence ID" value="KAJ7391875.1"/>
    <property type="molecule type" value="Genomic_DNA"/>
</dbReference>
<dbReference type="Proteomes" id="UP001163046">
    <property type="component" value="Unassembled WGS sequence"/>
</dbReference>
<dbReference type="Pfam" id="PF06535">
    <property type="entry name" value="RGM_N"/>
    <property type="match status" value="1"/>
</dbReference>